<name>A0ABQ7G5V5_DUNSA</name>
<comment type="caution">
    <text evidence="1">The sequence shown here is derived from an EMBL/GenBank/DDBJ whole genome shotgun (WGS) entry which is preliminary data.</text>
</comment>
<evidence type="ECO:0000313" key="1">
    <source>
        <dbReference type="EMBL" id="KAF5830001.1"/>
    </source>
</evidence>
<evidence type="ECO:0000313" key="2">
    <source>
        <dbReference type="Proteomes" id="UP000815325"/>
    </source>
</evidence>
<gene>
    <name evidence="1" type="ORF">DUNSADRAFT_15175</name>
</gene>
<dbReference type="Proteomes" id="UP000815325">
    <property type="component" value="Unassembled WGS sequence"/>
</dbReference>
<reference evidence="1" key="1">
    <citation type="submission" date="2017-08" db="EMBL/GenBank/DDBJ databases">
        <authorList>
            <person name="Polle J.E."/>
            <person name="Barry K."/>
            <person name="Cushman J."/>
            <person name="Schmutz J."/>
            <person name="Tran D."/>
            <person name="Hathwaick L.T."/>
            <person name="Yim W.C."/>
            <person name="Jenkins J."/>
            <person name="Mckie-Krisberg Z.M."/>
            <person name="Prochnik S."/>
            <person name="Lindquist E."/>
            <person name="Dockter R.B."/>
            <person name="Adam C."/>
            <person name="Molina H."/>
            <person name="Bunkerborg J."/>
            <person name="Jin E."/>
            <person name="Buchheim M."/>
            <person name="Magnuson J."/>
        </authorList>
    </citation>
    <scope>NUCLEOTIDE SEQUENCE</scope>
    <source>
        <strain evidence="1">CCAP 19/18</strain>
    </source>
</reference>
<proteinExistence type="predicted"/>
<sequence length="116" mass="13203">MVPATPVSSFLIASLPHFPARSHIFLPSSQARHIYPRQEVLGFKVRHPCPSSPSSSQACHIYPLQVVPALDPATPVFCGPFVMKLVRRRMHEFSLFDERRFHEFSMNQPFKAGPFE</sequence>
<protein>
    <submittedName>
        <fullName evidence="1">Uncharacterized protein</fullName>
    </submittedName>
</protein>
<accession>A0ABQ7G5V5</accession>
<dbReference type="EMBL" id="MU070090">
    <property type="protein sequence ID" value="KAF5830001.1"/>
    <property type="molecule type" value="Genomic_DNA"/>
</dbReference>
<keyword evidence="2" id="KW-1185">Reference proteome</keyword>
<organism evidence="1 2">
    <name type="scientific">Dunaliella salina</name>
    <name type="common">Green alga</name>
    <name type="synonym">Protococcus salinus</name>
    <dbReference type="NCBI Taxonomy" id="3046"/>
    <lineage>
        <taxon>Eukaryota</taxon>
        <taxon>Viridiplantae</taxon>
        <taxon>Chlorophyta</taxon>
        <taxon>core chlorophytes</taxon>
        <taxon>Chlorophyceae</taxon>
        <taxon>CS clade</taxon>
        <taxon>Chlamydomonadales</taxon>
        <taxon>Dunaliellaceae</taxon>
        <taxon>Dunaliella</taxon>
    </lineage>
</organism>